<dbReference type="EMBL" id="GEDC01024538">
    <property type="protein sequence ID" value="JAS12760.1"/>
    <property type="molecule type" value="Transcribed_RNA"/>
</dbReference>
<reference evidence="2" key="1">
    <citation type="submission" date="2015-12" db="EMBL/GenBank/DDBJ databases">
        <title>De novo transcriptome assembly of four potential Pierce s Disease insect vectors from Arizona vineyards.</title>
        <authorList>
            <person name="Tassone E.E."/>
        </authorList>
    </citation>
    <scope>NUCLEOTIDE SEQUENCE</scope>
</reference>
<evidence type="ECO:0000313" key="4">
    <source>
        <dbReference type="EMBL" id="JAS35982.1"/>
    </source>
</evidence>
<feature type="compositionally biased region" description="Basic and acidic residues" evidence="1">
    <location>
        <begin position="39"/>
        <end position="78"/>
    </location>
</feature>
<organism evidence="2">
    <name type="scientific">Clastoptera arizonana</name>
    <name type="common">Arizona spittle bug</name>
    <dbReference type="NCBI Taxonomy" id="38151"/>
    <lineage>
        <taxon>Eukaryota</taxon>
        <taxon>Metazoa</taxon>
        <taxon>Ecdysozoa</taxon>
        <taxon>Arthropoda</taxon>
        <taxon>Hexapoda</taxon>
        <taxon>Insecta</taxon>
        <taxon>Pterygota</taxon>
        <taxon>Neoptera</taxon>
        <taxon>Paraneoptera</taxon>
        <taxon>Hemiptera</taxon>
        <taxon>Auchenorrhyncha</taxon>
        <taxon>Cercopoidea</taxon>
        <taxon>Clastopteridae</taxon>
        <taxon>Clastoptera</taxon>
    </lineage>
</organism>
<dbReference type="AlphaFoldDB" id="A0A1B6CHA7"/>
<feature type="region of interest" description="Disordered" evidence="1">
    <location>
        <begin position="1"/>
        <end position="108"/>
    </location>
</feature>
<sequence>QIKREMNRPESPGSLPTQPKNKSKGSTFKNICSGKKWKVKDTQLHKNLKDDNETVDSKSNVKQDIPRKHGTDGKEGKNKSVSTSCDRSGKASESTDDLHFFKCMHDRK</sequence>
<evidence type="ECO:0000256" key="1">
    <source>
        <dbReference type="SAM" id="MobiDB-lite"/>
    </source>
</evidence>
<accession>A0A1B6CHA7</accession>
<protein>
    <submittedName>
        <fullName evidence="2">Uncharacterized protein</fullName>
    </submittedName>
</protein>
<proteinExistence type="predicted"/>
<feature type="compositionally biased region" description="Polar residues" evidence="1">
    <location>
        <begin position="14"/>
        <end position="30"/>
    </location>
</feature>
<feature type="compositionally biased region" description="Basic and acidic residues" evidence="1">
    <location>
        <begin position="96"/>
        <end position="108"/>
    </location>
</feature>
<name>A0A1B6CHA7_9HEMI</name>
<evidence type="ECO:0000313" key="3">
    <source>
        <dbReference type="EMBL" id="JAS31192.1"/>
    </source>
</evidence>
<dbReference type="EMBL" id="GEDC01001316">
    <property type="protein sequence ID" value="JAS35982.1"/>
    <property type="molecule type" value="Transcribed_RNA"/>
</dbReference>
<gene>
    <name evidence="4" type="ORF">g.39359</name>
    <name evidence="3" type="ORF">g.39360</name>
    <name evidence="2" type="ORF">g.39361</name>
</gene>
<evidence type="ECO:0000313" key="2">
    <source>
        <dbReference type="EMBL" id="JAS12760.1"/>
    </source>
</evidence>
<dbReference type="EMBL" id="GEDC01006106">
    <property type="protein sequence ID" value="JAS31192.1"/>
    <property type="molecule type" value="Transcribed_RNA"/>
</dbReference>
<feature type="non-terminal residue" evidence="2">
    <location>
        <position position="1"/>
    </location>
</feature>